<keyword evidence="2" id="KW-1185">Reference proteome</keyword>
<evidence type="ECO:0000313" key="1">
    <source>
        <dbReference type="EMBL" id="KAA3486921.1"/>
    </source>
</evidence>
<dbReference type="EMBL" id="SMMG02000001">
    <property type="protein sequence ID" value="KAA3486921.1"/>
    <property type="molecule type" value="Genomic_DNA"/>
</dbReference>
<gene>
    <name evidence="1" type="ORF">EPI10_030788</name>
</gene>
<comment type="caution">
    <text evidence="1">The sequence shown here is derived from an EMBL/GenBank/DDBJ whole genome shotgun (WGS) entry which is preliminary data.</text>
</comment>
<accession>A0A5B6WY74</accession>
<dbReference type="Proteomes" id="UP000325315">
    <property type="component" value="Unassembled WGS sequence"/>
</dbReference>
<keyword evidence="1" id="KW-0689">Ribosomal protein</keyword>
<organism evidence="1 2">
    <name type="scientific">Gossypium australe</name>
    <dbReference type="NCBI Taxonomy" id="47621"/>
    <lineage>
        <taxon>Eukaryota</taxon>
        <taxon>Viridiplantae</taxon>
        <taxon>Streptophyta</taxon>
        <taxon>Embryophyta</taxon>
        <taxon>Tracheophyta</taxon>
        <taxon>Spermatophyta</taxon>
        <taxon>Magnoliopsida</taxon>
        <taxon>eudicotyledons</taxon>
        <taxon>Gunneridae</taxon>
        <taxon>Pentapetalae</taxon>
        <taxon>rosids</taxon>
        <taxon>malvids</taxon>
        <taxon>Malvales</taxon>
        <taxon>Malvaceae</taxon>
        <taxon>Malvoideae</taxon>
        <taxon>Gossypium</taxon>
    </lineage>
</organism>
<sequence length="111" mass="12703">MGPNDILYTIAVNIIRGAITDMVEHFFQRHNIPLPPNWTYGQLAADILGNDLTLTGRGVSQKVRPPKITTTKIRIVIRSFDYPFMENLFWGPSPYIRKIGLPESRVLYTML</sequence>
<keyword evidence="1" id="KW-0687">Ribonucleoprotein</keyword>
<dbReference type="AlphaFoldDB" id="A0A5B6WY74"/>
<dbReference type="GO" id="GO:0005840">
    <property type="term" value="C:ribosome"/>
    <property type="evidence" value="ECO:0007669"/>
    <property type="project" value="UniProtKB-KW"/>
</dbReference>
<evidence type="ECO:0000313" key="2">
    <source>
        <dbReference type="Proteomes" id="UP000325315"/>
    </source>
</evidence>
<protein>
    <submittedName>
        <fullName evidence="1">Ribosomal protein S10, mitochondrial</fullName>
    </submittedName>
</protein>
<proteinExistence type="predicted"/>
<name>A0A5B6WY74_9ROSI</name>
<reference evidence="2" key="1">
    <citation type="journal article" date="2019" name="Plant Biotechnol. J.">
        <title>Genome sequencing of the Australian wild diploid species Gossypium australe highlights disease resistance and delayed gland morphogenesis.</title>
        <authorList>
            <person name="Cai Y."/>
            <person name="Cai X."/>
            <person name="Wang Q."/>
            <person name="Wang P."/>
            <person name="Zhang Y."/>
            <person name="Cai C."/>
            <person name="Xu Y."/>
            <person name="Wang K."/>
            <person name="Zhou Z."/>
            <person name="Wang C."/>
            <person name="Geng S."/>
            <person name="Li B."/>
            <person name="Dong Q."/>
            <person name="Hou Y."/>
            <person name="Wang H."/>
            <person name="Ai P."/>
            <person name="Liu Z."/>
            <person name="Yi F."/>
            <person name="Sun M."/>
            <person name="An G."/>
            <person name="Cheng J."/>
            <person name="Zhang Y."/>
            <person name="Shi Q."/>
            <person name="Xie Y."/>
            <person name="Shi X."/>
            <person name="Chang Y."/>
            <person name="Huang F."/>
            <person name="Chen Y."/>
            <person name="Hong S."/>
            <person name="Mi L."/>
            <person name="Sun Q."/>
            <person name="Zhang L."/>
            <person name="Zhou B."/>
            <person name="Peng R."/>
            <person name="Zhang X."/>
            <person name="Liu F."/>
        </authorList>
    </citation>
    <scope>NUCLEOTIDE SEQUENCE [LARGE SCALE GENOMIC DNA]</scope>
    <source>
        <strain evidence="2">cv. PA1801</strain>
    </source>
</reference>
<dbReference type="OrthoDB" id="366214at2759"/>